<keyword evidence="2" id="KW-1185">Reference proteome</keyword>
<dbReference type="EMBL" id="CAJVPW010072326">
    <property type="protein sequence ID" value="CAG8794310.1"/>
    <property type="molecule type" value="Genomic_DNA"/>
</dbReference>
<proteinExistence type="predicted"/>
<dbReference type="Proteomes" id="UP000789366">
    <property type="component" value="Unassembled WGS sequence"/>
</dbReference>
<protein>
    <submittedName>
        <fullName evidence="1">2178_t:CDS:1</fullName>
    </submittedName>
</protein>
<evidence type="ECO:0000313" key="1">
    <source>
        <dbReference type="EMBL" id="CAG8794310.1"/>
    </source>
</evidence>
<gene>
    <name evidence="1" type="ORF">SPELUC_LOCUS17512</name>
</gene>
<reference evidence="1" key="1">
    <citation type="submission" date="2021-06" db="EMBL/GenBank/DDBJ databases">
        <authorList>
            <person name="Kallberg Y."/>
            <person name="Tangrot J."/>
            <person name="Rosling A."/>
        </authorList>
    </citation>
    <scope>NUCLEOTIDE SEQUENCE</scope>
    <source>
        <strain evidence="1">28 12/20/2015</strain>
    </source>
</reference>
<name>A0ACA9RH79_9GLOM</name>
<accession>A0ACA9RH79</accession>
<comment type="caution">
    <text evidence="1">The sequence shown here is derived from an EMBL/GenBank/DDBJ whole genome shotgun (WGS) entry which is preliminary data.</text>
</comment>
<evidence type="ECO:0000313" key="2">
    <source>
        <dbReference type="Proteomes" id="UP000789366"/>
    </source>
</evidence>
<organism evidence="1 2">
    <name type="scientific">Cetraspora pellucida</name>
    <dbReference type="NCBI Taxonomy" id="1433469"/>
    <lineage>
        <taxon>Eukaryota</taxon>
        <taxon>Fungi</taxon>
        <taxon>Fungi incertae sedis</taxon>
        <taxon>Mucoromycota</taxon>
        <taxon>Glomeromycotina</taxon>
        <taxon>Glomeromycetes</taxon>
        <taxon>Diversisporales</taxon>
        <taxon>Gigasporaceae</taxon>
        <taxon>Cetraspora</taxon>
    </lineage>
</organism>
<feature type="non-terminal residue" evidence="1">
    <location>
        <position position="1"/>
    </location>
</feature>
<sequence length="78" mass="8851">ISIVVRFRRSFRVLVPPPLDDDLEVSREFSVPVSSGLLAYVMCEYFDIESECNAISRTAHPITNERKDNINDIVNIPA</sequence>